<dbReference type="FunFam" id="3.90.550.10:FF:000135">
    <property type="entry name" value="Cellulose synthase-like protein G3"/>
    <property type="match status" value="1"/>
</dbReference>
<evidence type="ECO:0000256" key="9">
    <source>
        <dbReference type="PIRSR" id="PIRSR605150-2"/>
    </source>
</evidence>
<evidence type="ECO:0000313" key="13">
    <source>
        <dbReference type="Proteomes" id="UP000029981"/>
    </source>
</evidence>
<comment type="subcellular location">
    <subcellularLocation>
        <location evidence="1">Endomembrane system</location>
        <topology evidence="1">Multi-pass membrane protein</topology>
    </subcellularLocation>
</comment>
<keyword evidence="2" id="KW-0328">Glycosyltransferase</keyword>
<evidence type="ECO:0000256" key="4">
    <source>
        <dbReference type="ARBA" id="ARBA00022692"/>
    </source>
</evidence>
<reference evidence="12 13" key="4">
    <citation type="journal article" date="2011" name="BMC Genomics">
        <title>RNA-Seq improves annotation of protein-coding genes in the cucumber genome.</title>
        <authorList>
            <person name="Li Z."/>
            <person name="Zhang Z."/>
            <person name="Yan P."/>
            <person name="Huang S."/>
            <person name="Fei Z."/>
            <person name="Lin K."/>
        </authorList>
    </citation>
    <scope>NUCLEOTIDE SEQUENCE [LARGE SCALE GENOMIC DNA]</scope>
    <source>
        <strain evidence="13">cv. 9930</strain>
    </source>
</reference>
<keyword evidence="13" id="KW-1185">Reference proteome</keyword>
<dbReference type="OrthoDB" id="72851at2759"/>
<evidence type="ECO:0000256" key="2">
    <source>
        <dbReference type="ARBA" id="ARBA00022676"/>
    </source>
</evidence>
<dbReference type="EMBL" id="CM002925">
    <property type="protein sequence ID" value="KGN53432.1"/>
    <property type="molecule type" value="Genomic_DNA"/>
</dbReference>
<feature type="transmembrane region" description="Helical" evidence="11">
    <location>
        <begin position="752"/>
        <end position="773"/>
    </location>
</feature>
<dbReference type="InterPro" id="IPR005150">
    <property type="entry name" value="Cellulose_synth"/>
</dbReference>
<dbReference type="eggNOG" id="ENOG502QZE9">
    <property type="taxonomic scope" value="Eukaryota"/>
</dbReference>
<dbReference type="GO" id="GO:0030244">
    <property type="term" value="P:cellulose biosynthetic process"/>
    <property type="evidence" value="ECO:0000318"/>
    <property type="project" value="GO_Central"/>
</dbReference>
<dbReference type="GO" id="GO:0005886">
    <property type="term" value="C:plasma membrane"/>
    <property type="evidence" value="ECO:0000318"/>
    <property type="project" value="GO_Central"/>
</dbReference>
<reference evidence="12 13" key="3">
    <citation type="journal article" date="2010" name="BMC Genomics">
        <title>Transcriptome sequencing and comparative analysis of cucumber flowers with different sex types.</title>
        <authorList>
            <person name="Guo S."/>
            <person name="Zheng Y."/>
            <person name="Joung J.G."/>
            <person name="Liu S."/>
            <person name="Zhang Z."/>
            <person name="Crasta O.R."/>
            <person name="Sobral B.W."/>
            <person name="Xu Y."/>
            <person name="Huang S."/>
            <person name="Fei Z."/>
        </authorList>
    </citation>
    <scope>NUCLEOTIDE SEQUENCE [LARGE SCALE GENOMIC DNA]</scope>
    <source>
        <strain evidence="13">cv. 9930</strain>
    </source>
</reference>
<dbReference type="Proteomes" id="UP000029981">
    <property type="component" value="Chromosome 4"/>
</dbReference>
<feature type="transmembrane region" description="Helical" evidence="11">
    <location>
        <begin position="596"/>
        <end position="614"/>
    </location>
</feature>
<reference evidence="12 13" key="1">
    <citation type="journal article" date="2009" name="Nat. Genet.">
        <title>The genome of the cucumber, Cucumis sativus L.</title>
        <authorList>
            <person name="Huang S."/>
            <person name="Li R."/>
            <person name="Zhang Z."/>
            <person name="Li L."/>
            <person name="Gu X."/>
            <person name="Fan W."/>
            <person name="Lucas W.J."/>
            <person name="Wang X."/>
            <person name="Xie B."/>
            <person name="Ni P."/>
            <person name="Ren Y."/>
            <person name="Zhu H."/>
            <person name="Li J."/>
            <person name="Lin K."/>
            <person name="Jin W."/>
            <person name="Fei Z."/>
            <person name="Li G."/>
            <person name="Staub J."/>
            <person name="Kilian A."/>
            <person name="van der Vossen E.A."/>
            <person name="Wu Y."/>
            <person name="Guo J."/>
            <person name="He J."/>
            <person name="Jia Z."/>
            <person name="Ren Y."/>
            <person name="Tian G."/>
            <person name="Lu Y."/>
            <person name="Ruan J."/>
            <person name="Qian W."/>
            <person name="Wang M."/>
            <person name="Huang Q."/>
            <person name="Li B."/>
            <person name="Xuan Z."/>
            <person name="Cao J."/>
            <person name="Asan"/>
            <person name="Wu Z."/>
            <person name="Zhang J."/>
            <person name="Cai Q."/>
            <person name="Bai Y."/>
            <person name="Zhao B."/>
            <person name="Han Y."/>
            <person name="Li Y."/>
            <person name="Li X."/>
            <person name="Wang S."/>
            <person name="Shi Q."/>
            <person name="Liu S."/>
            <person name="Cho W.K."/>
            <person name="Kim J.Y."/>
            <person name="Xu Y."/>
            <person name="Heller-Uszynska K."/>
            <person name="Miao H."/>
            <person name="Cheng Z."/>
            <person name="Zhang S."/>
            <person name="Wu J."/>
            <person name="Yang Y."/>
            <person name="Kang H."/>
            <person name="Li M."/>
            <person name="Liang H."/>
            <person name="Ren X."/>
            <person name="Shi Z."/>
            <person name="Wen M."/>
            <person name="Jian M."/>
            <person name="Yang H."/>
            <person name="Zhang G."/>
            <person name="Yang Z."/>
            <person name="Chen R."/>
            <person name="Liu S."/>
            <person name="Li J."/>
            <person name="Ma L."/>
            <person name="Liu H."/>
            <person name="Zhou Y."/>
            <person name="Zhao J."/>
            <person name="Fang X."/>
            <person name="Li G."/>
            <person name="Fang L."/>
            <person name="Li Y."/>
            <person name="Liu D."/>
            <person name="Zheng H."/>
            <person name="Zhang Y."/>
            <person name="Qin N."/>
            <person name="Li Z."/>
            <person name="Yang G."/>
            <person name="Yang S."/>
            <person name="Bolund L."/>
            <person name="Kristiansen K."/>
            <person name="Zheng H."/>
            <person name="Li S."/>
            <person name="Zhang X."/>
            <person name="Yang H."/>
            <person name="Wang J."/>
            <person name="Sun R."/>
            <person name="Zhang B."/>
            <person name="Jiang S."/>
            <person name="Wang J."/>
            <person name="Du Y."/>
            <person name="Li S."/>
        </authorList>
    </citation>
    <scope>NUCLEOTIDE SEQUENCE [LARGE SCALE GENOMIC DNA]</scope>
    <source>
        <strain evidence="13">cv. 9930</strain>
    </source>
</reference>
<name>A0A0A0KYH1_CUCSA</name>
<feature type="binding site" evidence="10">
    <location>
        <position position="345"/>
    </location>
    <ligand>
        <name>Mn(2+)</name>
        <dbReference type="ChEBI" id="CHEBI:29035"/>
    </ligand>
</feature>
<evidence type="ECO:0000256" key="11">
    <source>
        <dbReference type="SAM" id="Phobius"/>
    </source>
</evidence>
<evidence type="ECO:0000256" key="6">
    <source>
        <dbReference type="ARBA" id="ARBA00023136"/>
    </source>
</evidence>
<feature type="active site" evidence="8">
    <location>
        <position position="181"/>
    </location>
</feature>
<dbReference type="GO" id="GO:0071555">
    <property type="term" value="P:cell wall organization"/>
    <property type="evidence" value="ECO:0007669"/>
    <property type="project" value="UniProtKB-KW"/>
</dbReference>
<proteinExistence type="predicted"/>
<evidence type="ECO:0000256" key="3">
    <source>
        <dbReference type="ARBA" id="ARBA00022679"/>
    </source>
</evidence>
<dbReference type="STRING" id="3659.A0A0A0KYH1"/>
<dbReference type="AlphaFoldDB" id="A0A0A0KYH1"/>
<dbReference type="InterPro" id="IPR029044">
    <property type="entry name" value="Nucleotide-diphossugar_trans"/>
</dbReference>
<accession>A0A0A0KYH1</accession>
<dbReference type="Gene3D" id="3.90.550.10">
    <property type="entry name" value="Spore Coat Polysaccharide Biosynthesis Protein SpsA, Chain A"/>
    <property type="match status" value="1"/>
</dbReference>
<feature type="transmembrane region" description="Helical" evidence="11">
    <location>
        <begin position="90"/>
        <end position="110"/>
    </location>
</feature>
<feature type="binding site" evidence="9">
    <location>
        <position position="181"/>
    </location>
    <ligand>
        <name>UDP-alpha-D-glucose</name>
        <dbReference type="ChEBI" id="CHEBI:58885"/>
    </ligand>
</feature>
<feature type="transmembrane region" description="Helical" evidence="11">
    <location>
        <begin position="718"/>
        <end position="736"/>
    </location>
</feature>
<feature type="transmembrane region" description="Helical" evidence="11">
    <location>
        <begin position="565"/>
        <end position="590"/>
    </location>
</feature>
<gene>
    <name evidence="12" type="ORF">Csa_4G054290</name>
</gene>
<protein>
    <recommendedName>
        <fullName evidence="14">Cellulose synthase-like protein G3</fullName>
    </recommendedName>
</protein>
<dbReference type="GO" id="GO:0009833">
    <property type="term" value="P:plant-type primary cell wall biogenesis"/>
    <property type="evidence" value="ECO:0000318"/>
    <property type="project" value="GO_Central"/>
</dbReference>
<evidence type="ECO:0000256" key="7">
    <source>
        <dbReference type="ARBA" id="ARBA00023316"/>
    </source>
</evidence>
<feature type="transmembrane region" description="Helical" evidence="11">
    <location>
        <begin position="635"/>
        <end position="653"/>
    </location>
</feature>
<evidence type="ECO:0008006" key="14">
    <source>
        <dbReference type="Google" id="ProtNLM"/>
    </source>
</evidence>
<dbReference type="Gramene" id="KGN53432">
    <property type="protein sequence ID" value="KGN53432"/>
    <property type="gene ID" value="Csa_4G054290"/>
</dbReference>
<dbReference type="GO" id="GO:0016760">
    <property type="term" value="F:cellulose synthase (UDP-forming) activity"/>
    <property type="evidence" value="ECO:0007669"/>
    <property type="project" value="InterPro"/>
</dbReference>
<keyword evidence="3" id="KW-0808">Transferase</keyword>
<evidence type="ECO:0000256" key="1">
    <source>
        <dbReference type="ARBA" id="ARBA00004127"/>
    </source>
</evidence>
<keyword evidence="4 11" id="KW-0812">Transmembrane</keyword>
<feature type="active site" evidence="8">
    <location>
        <position position="487"/>
    </location>
</feature>
<feature type="binding site" evidence="9">
    <location>
        <position position="152"/>
    </location>
    <ligand>
        <name>UDP-alpha-D-glucose</name>
        <dbReference type="ChEBI" id="CHEBI:58885"/>
    </ligand>
</feature>
<feature type="transmembrane region" description="Helical" evidence="11">
    <location>
        <begin position="688"/>
        <end position="711"/>
    </location>
</feature>
<evidence type="ECO:0000313" key="12">
    <source>
        <dbReference type="EMBL" id="KGN53432.1"/>
    </source>
</evidence>
<dbReference type="OMA" id="SCHAFGL"/>
<keyword evidence="6 11" id="KW-0472">Membrane</keyword>
<keyword evidence="7" id="KW-0961">Cell wall biogenesis/degradation</keyword>
<feature type="binding site" evidence="9">
    <location>
        <position position="151"/>
    </location>
    <ligand>
        <name>UDP-alpha-D-glucose</name>
        <dbReference type="ChEBI" id="CHEBI:58885"/>
    </ligand>
</feature>
<dbReference type="Pfam" id="PF03552">
    <property type="entry name" value="Cellulose_synt"/>
    <property type="match status" value="2"/>
</dbReference>
<dbReference type="GO" id="GO:0016759">
    <property type="term" value="F:cellulose synthase activity"/>
    <property type="evidence" value="ECO:0000318"/>
    <property type="project" value="GO_Central"/>
</dbReference>
<dbReference type="PANTHER" id="PTHR13301">
    <property type="entry name" value="X-BOX TRANSCRIPTION FACTOR-RELATED"/>
    <property type="match status" value="1"/>
</dbReference>
<evidence type="ECO:0000256" key="8">
    <source>
        <dbReference type="PIRSR" id="PIRSR605150-1"/>
    </source>
</evidence>
<dbReference type="GO" id="GO:0012505">
    <property type="term" value="C:endomembrane system"/>
    <property type="evidence" value="ECO:0007669"/>
    <property type="project" value="UniProtKB-SubCell"/>
</dbReference>
<feature type="transmembrane region" description="Helical" evidence="11">
    <location>
        <begin position="61"/>
        <end position="78"/>
    </location>
</feature>
<keyword evidence="5 11" id="KW-1133">Transmembrane helix</keyword>
<feature type="binding site" evidence="10">
    <location>
        <position position="321"/>
    </location>
    <ligand>
        <name>Mn(2+)</name>
        <dbReference type="ChEBI" id="CHEBI:29035"/>
    </ligand>
</feature>
<dbReference type="SUPFAM" id="SSF53448">
    <property type="entry name" value="Nucleotide-diphospho-sugar transferases"/>
    <property type="match status" value="1"/>
</dbReference>
<reference evidence="12 13" key="2">
    <citation type="journal article" date="2009" name="PLoS ONE">
        <title>An integrated genetic and cytogenetic map of the cucumber genome.</title>
        <authorList>
            <person name="Ren Y."/>
            <person name="Zhang Z."/>
            <person name="Liu J."/>
            <person name="Staub J.E."/>
            <person name="Han Y."/>
            <person name="Cheng Z."/>
            <person name="Li X."/>
            <person name="Lu J."/>
            <person name="Miao H."/>
            <person name="Kang H."/>
            <person name="Xie B."/>
            <person name="Gu X."/>
            <person name="Wang X."/>
            <person name="Du Y."/>
            <person name="Jin W."/>
            <person name="Huang S."/>
        </authorList>
    </citation>
    <scope>NUCLEOTIDE SEQUENCE [LARGE SCALE GENOMIC DNA]</scope>
    <source>
        <strain evidence="13">cv. 9930</strain>
    </source>
</reference>
<organism evidence="12 13">
    <name type="scientific">Cucumis sativus</name>
    <name type="common">Cucumber</name>
    <dbReference type="NCBI Taxonomy" id="3659"/>
    <lineage>
        <taxon>Eukaryota</taxon>
        <taxon>Viridiplantae</taxon>
        <taxon>Streptophyta</taxon>
        <taxon>Embryophyta</taxon>
        <taxon>Tracheophyta</taxon>
        <taxon>Spermatophyta</taxon>
        <taxon>Magnoliopsida</taxon>
        <taxon>eudicotyledons</taxon>
        <taxon>Gunneridae</taxon>
        <taxon>Pentapetalae</taxon>
        <taxon>rosids</taxon>
        <taxon>fabids</taxon>
        <taxon>Cucurbitales</taxon>
        <taxon>Cucurbitaceae</taxon>
        <taxon>Benincaseae</taxon>
        <taxon>Cucumis</taxon>
    </lineage>
</organism>
<evidence type="ECO:0000256" key="10">
    <source>
        <dbReference type="PIRSR" id="PIRSR605150-3"/>
    </source>
</evidence>
<evidence type="ECO:0000256" key="5">
    <source>
        <dbReference type="ARBA" id="ARBA00022989"/>
    </source>
</evidence>
<dbReference type="KEGG" id="csv:101212740"/>
<sequence length="774" mass="87836">MFHLQPYNTINHRPPKISKHIKSTFMEEYRAPAAAAAAANPLPLNSHTQHISPRATTFNRLFAALYSLAIFALFYYHFSSLLNPISFTSFFISLSLFISDLVLAFLWVACQTNRMNPLRRREFLGNLKLLLKKDSDFPALDVFICTADPYKEPPMNVVNTALSVMAYDYPTSKISVYVSDDGGSALTLFAFMEAAKFAAVWLPFCKKNDVVERNPDAFFASNKDYYCNPEMEKIKIMYEKMKMGVENVMEKGEVGNEFINNGNEEHLAFLKWTKSFTSHNHPAIIEVLLESGKNKDIVGESLPNLIYVSRQKSVTSHHHFKAGALNNLVRVSATMTNAPLILTLDCDVYSNDPQTLNRVLCYFLDSKLARNLSYIQFPQRFHGVNKNDIYANEFKRLFIFNPIGMDGLLGPAYVGTGCFFVRRSLFGGPSSFEPPELPELDPNHVVKSAIYSEEVLDLAHVVAGCDYESNTKWGSKIGFRYGSLVEDYFTGYLLQSEGWKSLFCNPKRAAFYGDAPITLLDGMNQVKRWVIGLLEVAFSKYNGFTFGVRNLGLLMGLSYTHNQSWALTPISVILYAFLPQLALINGIPIFPKVWDPWFVLYAFLFLGAYGQELLEFILEGDTFHKWWNDQRIWSIRALSGYFFGIIEFFLRSLKISALNFNVTSKVIDEEQSKRYCQGLFDFGTPSPMFVPMTTASIVNFIAGVIGIWRSLGGAWEQLFLQILLTGFVMINCWPLYEAMVFRNDGGKVPPKITFISLFLALLLCSLFFAFLHVF</sequence>